<evidence type="ECO:0000256" key="10">
    <source>
        <dbReference type="SAM" id="Phobius"/>
    </source>
</evidence>
<evidence type="ECO:0000256" key="4">
    <source>
        <dbReference type="ARBA" id="ARBA00022553"/>
    </source>
</evidence>
<dbReference type="PRINTS" id="PR00344">
    <property type="entry name" value="BCTRLSENSOR"/>
</dbReference>
<keyword evidence="8" id="KW-0067">ATP-binding</keyword>
<feature type="domain" description="Histidine kinase" evidence="11">
    <location>
        <begin position="265"/>
        <end position="487"/>
    </location>
</feature>
<sequence>MRLTLKITMAILLGVVLLFSLHAYLSIQRERTQLKERLSREALHLGQSLRVMLGDIWKIGGEGAALNFLERSNLVSGSFTVRWVWIDGGTEMRYRPRVPVEKLSALNKGESVSLLAESSAGHDFLMTYLPLVTGGGRLGAIELSESMDELHGYVRESLRRSALLVAATIGSALLLMALLGNILVNRPLRLLTEEAERIGAGDFSTALTLSGRDELAGLAVTIDRMRGQLDEARQAEQAANEAKLSALEKLRHTERLATLGRLSAGMAHELGTPLNVIAGRAKLIASGDLSPEDTTRSARIIGEQSERMTTIMRQLLDFARRGEGRKQPVELNRLLRGTVDLLAPTAKKEGVEMQLKIQDEPARVNADSGQLQQVLLNLAMNGIQAMPRGGTLTFSLDGNCDPSLTAPPGTWAGSWCRIRVEDQGEGIAPPDLPRIFDPFFTTKEIGQGTGLGLSIAYGIVEEHGGWIEAASTPGQGSIISVYLPQIVDGENA</sequence>
<dbReference type="InterPro" id="IPR036890">
    <property type="entry name" value="HATPase_C_sf"/>
</dbReference>
<feature type="transmembrane region" description="Helical" evidence="10">
    <location>
        <begin position="162"/>
        <end position="184"/>
    </location>
</feature>
<dbReference type="PANTHER" id="PTHR43065:SF10">
    <property type="entry name" value="PEROXIDE STRESS-ACTIVATED HISTIDINE KINASE MAK3"/>
    <property type="match status" value="1"/>
</dbReference>
<keyword evidence="9" id="KW-0902">Two-component regulatory system</keyword>
<dbReference type="OrthoDB" id="9781147at2"/>
<protein>
    <recommendedName>
        <fullName evidence="3">histidine kinase</fullName>
        <ecNumber evidence="3">2.7.13.3</ecNumber>
    </recommendedName>
</protein>
<gene>
    <name evidence="13" type="ORF">DSOUD_0149</name>
</gene>
<keyword evidence="7 13" id="KW-0418">Kinase</keyword>
<dbReference type="SMART" id="SM00304">
    <property type="entry name" value="HAMP"/>
    <property type="match status" value="2"/>
</dbReference>
<dbReference type="PATRIC" id="fig|1603606.3.peg.168"/>
<dbReference type="InterPro" id="IPR003594">
    <property type="entry name" value="HATPase_dom"/>
</dbReference>
<evidence type="ECO:0000256" key="9">
    <source>
        <dbReference type="ARBA" id="ARBA00023012"/>
    </source>
</evidence>
<feature type="transmembrane region" description="Helical" evidence="10">
    <location>
        <begin position="6"/>
        <end position="27"/>
    </location>
</feature>
<dbReference type="EMBL" id="CP010802">
    <property type="protein sequence ID" value="ALC14949.1"/>
    <property type="molecule type" value="Genomic_DNA"/>
</dbReference>
<dbReference type="SUPFAM" id="SSF158472">
    <property type="entry name" value="HAMP domain-like"/>
    <property type="match status" value="1"/>
</dbReference>
<dbReference type="STRING" id="1603606.DSOUD_0149"/>
<dbReference type="InterPro" id="IPR003660">
    <property type="entry name" value="HAMP_dom"/>
</dbReference>
<evidence type="ECO:0000256" key="3">
    <source>
        <dbReference type="ARBA" id="ARBA00012438"/>
    </source>
</evidence>
<dbReference type="InterPro" id="IPR004358">
    <property type="entry name" value="Sig_transdc_His_kin-like_C"/>
</dbReference>
<dbReference type="SUPFAM" id="SSF55874">
    <property type="entry name" value="ATPase domain of HSP90 chaperone/DNA topoisomerase II/histidine kinase"/>
    <property type="match status" value="1"/>
</dbReference>
<comment type="catalytic activity">
    <reaction evidence="1">
        <text>ATP + protein L-histidine = ADP + protein N-phospho-L-histidine.</text>
        <dbReference type="EC" id="2.7.13.3"/>
    </reaction>
</comment>
<evidence type="ECO:0000256" key="2">
    <source>
        <dbReference type="ARBA" id="ARBA00004370"/>
    </source>
</evidence>
<proteinExistence type="predicted"/>
<dbReference type="CDD" id="cd06225">
    <property type="entry name" value="HAMP"/>
    <property type="match status" value="1"/>
</dbReference>
<evidence type="ECO:0000259" key="12">
    <source>
        <dbReference type="PROSITE" id="PS50885"/>
    </source>
</evidence>
<dbReference type="PROSITE" id="PS50109">
    <property type="entry name" value="HIS_KIN"/>
    <property type="match status" value="1"/>
</dbReference>
<keyword evidence="6" id="KW-0547">Nucleotide-binding</keyword>
<dbReference type="SMART" id="SM00387">
    <property type="entry name" value="HATPase_c"/>
    <property type="match status" value="1"/>
</dbReference>
<dbReference type="InterPro" id="IPR005467">
    <property type="entry name" value="His_kinase_dom"/>
</dbReference>
<dbReference type="Gene3D" id="6.10.340.10">
    <property type="match status" value="1"/>
</dbReference>
<dbReference type="RefSeq" id="WP_053549200.1">
    <property type="nucleotide sequence ID" value="NZ_CP010802.1"/>
</dbReference>
<evidence type="ECO:0000256" key="6">
    <source>
        <dbReference type="ARBA" id="ARBA00022741"/>
    </source>
</evidence>
<dbReference type="PROSITE" id="PS50885">
    <property type="entry name" value="HAMP"/>
    <property type="match status" value="1"/>
</dbReference>
<keyword evidence="14" id="KW-1185">Reference proteome</keyword>
<evidence type="ECO:0000259" key="11">
    <source>
        <dbReference type="PROSITE" id="PS50109"/>
    </source>
</evidence>
<organism evidence="13 14">
    <name type="scientific">Desulfuromonas soudanensis</name>
    <dbReference type="NCBI Taxonomy" id="1603606"/>
    <lineage>
        <taxon>Bacteria</taxon>
        <taxon>Pseudomonadati</taxon>
        <taxon>Thermodesulfobacteriota</taxon>
        <taxon>Desulfuromonadia</taxon>
        <taxon>Desulfuromonadales</taxon>
        <taxon>Desulfuromonadaceae</taxon>
        <taxon>Desulfuromonas</taxon>
    </lineage>
</organism>
<dbReference type="Proteomes" id="UP000057158">
    <property type="component" value="Chromosome"/>
</dbReference>
<dbReference type="Pfam" id="PF00512">
    <property type="entry name" value="HisKA"/>
    <property type="match status" value="1"/>
</dbReference>
<keyword evidence="4" id="KW-0597">Phosphoprotein</keyword>
<dbReference type="Pfam" id="PF02518">
    <property type="entry name" value="HATPase_c"/>
    <property type="match status" value="1"/>
</dbReference>
<dbReference type="SUPFAM" id="SSF47384">
    <property type="entry name" value="Homodimeric domain of signal transducing histidine kinase"/>
    <property type="match status" value="1"/>
</dbReference>
<dbReference type="GO" id="GO:0005524">
    <property type="term" value="F:ATP binding"/>
    <property type="evidence" value="ECO:0007669"/>
    <property type="project" value="UniProtKB-KW"/>
</dbReference>
<dbReference type="GO" id="GO:0016020">
    <property type="term" value="C:membrane"/>
    <property type="evidence" value="ECO:0007669"/>
    <property type="project" value="UniProtKB-SubCell"/>
</dbReference>
<dbReference type="GO" id="GO:0000155">
    <property type="term" value="F:phosphorelay sensor kinase activity"/>
    <property type="evidence" value="ECO:0007669"/>
    <property type="project" value="InterPro"/>
</dbReference>
<keyword evidence="10" id="KW-0472">Membrane</keyword>
<dbReference type="AlphaFoldDB" id="A0A0M3QES2"/>
<accession>A0A0M3QES2</accession>
<dbReference type="InterPro" id="IPR003661">
    <property type="entry name" value="HisK_dim/P_dom"/>
</dbReference>
<dbReference type="Pfam" id="PF00672">
    <property type="entry name" value="HAMP"/>
    <property type="match status" value="1"/>
</dbReference>
<evidence type="ECO:0000256" key="7">
    <source>
        <dbReference type="ARBA" id="ARBA00022777"/>
    </source>
</evidence>
<dbReference type="SMART" id="SM00388">
    <property type="entry name" value="HisKA"/>
    <property type="match status" value="1"/>
</dbReference>
<evidence type="ECO:0000256" key="8">
    <source>
        <dbReference type="ARBA" id="ARBA00022840"/>
    </source>
</evidence>
<dbReference type="Gene3D" id="1.10.287.130">
    <property type="match status" value="1"/>
</dbReference>
<evidence type="ECO:0000313" key="13">
    <source>
        <dbReference type="EMBL" id="ALC14949.1"/>
    </source>
</evidence>
<comment type="subcellular location">
    <subcellularLocation>
        <location evidence="2">Membrane</location>
    </subcellularLocation>
</comment>
<evidence type="ECO:0000256" key="1">
    <source>
        <dbReference type="ARBA" id="ARBA00000085"/>
    </source>
</evidence>
<evidence type="ECO:0000313" key="14">
    <source>
        <dbReference type="Proteomes" id="UP000057158"/>
    </source>
</evidence>
<dbReference type="InterPro" id="IPR036097">
    <property type="entry name" value="HisK_dim/P_sf"/>
</dbReference>
<keyword evidence="5" id="KW-0808">Transferase</keyword>
<dbReference type="Gene3D" id="3.30.565.10">
    <property type="entry name" value="Histidine kinase-like ATPase, C-terminal domain"/>
    <property type="match status" value="1"/>
</dbReference>
<dbReference type="EC" id="2.7.13.3" evidence="3"/>
<dbReference type="KEGG" id="des:DSOUD_0149"/>
<keyword evidence="10" id="KW-0812">Transmembrane</keyword>
<name>A0A0M3QES2_9BACT</name>
<dbReference type="CDD" id="cd00082">
    <property type="entry name" value="HisKA"/>
    <property type="match status" value="1"/>
</dbReference>
<feature type="domain" description="HAMP" evidence="12">
    <location>
        <begin position="182"/>
        <end position="234"/>
    </location>
</feature>
<reference evidence="13 14" key="1">
    <citation type="submission" date="2015-07" db="EMBL/GenBank/DDBJ databases">
        <title>Isolation and Genomic Characterization of a Novel Halophilic Metal-Reducing Deltaproteobacterium from the Deep Subsurface.</title>
        <authorList>
            <person name="Badalamenti J.P."/>
            <person name="Summers Z.M."/>
            <person name="Gralnick J.A."/>
            <person name="Bond D.R."/>
        </authorList>
    </citation>
    <scope>NUCLEOTIDE SEQUENCE [LARGE SCALE GENOMIC DNA]</scope>
    <source>
        <strain evidence="13 14">WTL</strain>
    </source>
</reference>
<evidence type="ECO:0000256" key="5">
    <source>
        <dbReference type="ARBA" id="ARBA00022679"/>
    </source>
</evidence>
<dbReference type="PANTHER" id="PTHR43065">
    <property type="entry name" value="SENSOR HISTIDINE KINASE"/>
    <property type="match status" value="1"/>
</dbReference>
<keyword evidence="10" id="KW-1133">Transmembrane helix</keyword>